<evidence type="ECO:0000256" key="1">
    <source>
        <dbReference type="SAM" id="MobiDB-lite"/>
    </source>
</evidence>
<dbReference type="Proteomes" id="UP000308092">
    <property type="component" value="Unassembled WGS sequence"/>
</dbReference>
<proteinExistence type="predicted"/>
<comment type="caution">
    <text evidence="4">The sequence shown here is derived from an EMBL/GenBank/DDBJ whole genome shotgun (WGS) entry which is preliminary data.</text>
</comment>
<dbReference type="GO" id="GO:0005576">
    <property type="term" value="C:extracellular region"/>
    <property type="evidence" value="ECO:0007669"/>
    <property type="project" value="InterPro"/>
</dbReference>
<evidence type="ECO:0000313" key="4">
    <source>
        <dbReference type="EMBL" id="THC91991.1"/>
    </source>
</evidence>
<evidence type="ECO:0000313" key="5">
    <source>
        <dbReference type="Proteomes" id="UP000308092"/>
    </source>
</evidence>
<accession>A0A4S3JFQ2</accession>
<evidence type="ECO:0000256" key="2">
    <source>
        <dbReference type="SAM" id="SignalP"/>
    </source>
</evidence>
<reference evidence="4 5" key="1">
    <citation type="submission" date="2019-03" db="EMBL/GenBank/DDBJ databases">
        <title>The genome sequence of a newly discovered highly antifungal drug resistant Aspergillus species, Aspergillus tanneri NIH 1004.</title>
        <authorList>
            <person name="Mounaud S."/>
            <person name="Singh I."/>
            <person name="Joardar V."/>
            <person name="Pakala S."/>
            <person name="Pakala S."/>
            <person name="Venepally P."/>
            <person name="Hoover J."/>
            <person name="Nierman W."/>
            <person name="Chung J."/>
            <person name="Losada L."/>
        </authorList>
    </citation>
    <scope>NUCLEOTIDE SEQUENCE [LARGE SCALE GENOMIC DNA]</scope>
    <source>
        <strain evidence="4 5">NIH1004</strain>
    </source>
</reference>
<organism evidence="4 5">
    <name type="scientific">Aspergillus tanneri</name>
    <dbReference type="NCBI Taxonomy" id="1220188"/>
    <lineage>
        <taxon>Eukaryota</taxon>
        <taxon>Fungi</taxon>
        <taxon>Dikarya</taxon>
        <taxon>Ascomycota</taxon>
        <taxon>Pezizomycotina</taxon>
        <taxon>Eurotiomycetes</taxon>
        <taxon>Eurotiomycetidae</taxon>
        <taxon>Eurotiales</taxon>
        <taxon>Aspergillaceae</taxon>
        <taxon>Aspergillus</taxon>
        <taxon>Aspergillus subgen. Circumdati</taxon>
    </lineage>
</organism>
<feature type="signal peptide" evidence="2">
    <location>
        <begin position="1"/>
        <end position="18"/>
    </location>
</feature>
<gene>
    <name evidence="3" type="ORF">ATNIH1004_006066</name>
    <name evidence="4" type="ORF">EYZ11_008547</name>
</gene>
<evidence type="ECO:0000313" key="3">
    <source>
        <dbReference type="EMBL" id="KAA8647373.1"/>
    </source>
</evidence>
<feature type="region of interest" description="Disordered" evidence="1">
    <location>
        <begin position="60"/>
        <end position="104"/>
    </location>
</feature>
<dbReference type="EMBL" id="SOSA01000367">
    <property type="protein sequence ID" value="THC91991.1"/>
    <property type="molecule type" value="Genomic_DNA"/>
</dbReference>
<protein>
    <recommendedName>
        <fullName evidence="7">Allergen Asp f 4</fullName>
    </recommendedName>
</protein>
<name>A0A4S3JFQ2_9EURO</name>
<dbReference type="Pfam" id="PF25312">
    <property type="entry name" value="Allergen_Asp_f_4"/>
    <property type="match status" value="1"/>
</dbReference>
<dbReference type="GeneID" id="54328768"/>
<dbReference type="InterPro" id="IPR038903">
    <property type="entry name" value="Allergen_Asp_f_4"/>
</dbReference>
<dbReference type="RefSeq" id="XP_033426734.1">
    <property type="nucleotide sequence ID" value="XM_033570702.1"/>
</dbReference>
<dbReference type="PANTHER" id="PTHR42039">
    <property type="entry name" value="PUTATIVE (AFU_ORTHOLOGUE AFUA_3G02940)-RELATED"/>
    <property type="match status" value="1"/>
</dbReference>
<dbReference type="AlphaFoldDB" id="A0A4S3JFQ2"/>
<keyword evidence="2" id="KW-0732">Signal</keyword>
<feature type="compositionally biased region" description="Low complexity" evidence="1">
    <location>
        <begin position="60"/>
        <end position="81"/>
    </location>
</feature>
<feature type="chain" id="PRO_5036122117" description="Allergen Asp f 4" evidence="2">
    <location>
        <begin position="19"/>
        <end position="329"/>
    </location>
</feature>
<dbReference type="OrthoDB" id="118256at2759"/>
<dbReference type="Proteomes" id="UP000324241">
    <property type="component" value="Unassembled WGS sequence"/>
</dbReference>
<evidence type="ECO:0008006" key="7">
    <source>
        <dbReference type="Google" id="ProtNLM"/>
    </source>
</evidence>
<dbReference type="PANTHER" id="PTHR42039:SF2">
    <property type="entry name" value="ALLERGEN ASP F4 (AFU_ORTHOLOGUE AFUA_2G03830)-RELATED"/>
    <property type="match status" value="1"/>
</dbReference>
<sequence length="329" mass="35224">MQLKNSILLLTAVSAGSAVARLHGHERRHAHPVEKRAVGDIVRVEMGGKMVSWINEWSGAPATGAPAEPAPTPSESETGSTQVISVGTVPTDGSQSTTPKDGSCKNWYDSASQFTDEGFGKSTIDNNKEYVAYAGNVGSPWGSNIQEVSESNACNYRYVVAINGNEKDPWTLVFWNKIGPDGGINGWYSGNSALTLTIKPGETKYVAFAGDSQGSWGAAKGNKLPTDQFGGYACTWGEFDFGNSKNSRNLRDGETWSGWDVSAIQAMNAKLDVQGMKICQHGDRGCSSISNQAKNVVNAYTNAEAGMDEIGGTYKGKEGLRLQVQIDYE</sequence>
<reference evidence="3 6" key="2">
    <citation type="submission" date="2019-08" db="EMBL/GenBank/DDBJ databases">
        <title>The genome sequence of a newly discovered highly antifungal drug resistant Aspergillus species, Aspergillus tanneri NIH 1004.</title>
        <authorList>
            <person name="Mounaud S."/>
            <person name="Singh I."/>
            <person name="Joardar V."/>
            <person name="Pakala S."/>
            <person name="Pakala S."/>
            <person name="Venepally P."/>
            <person name="Chung J.K."/>
            <person name="Losada L."/>
            <person name="Nierman W.C."/>
        </authorList>
    </citation>
    <scope>NUCLEOTIDE SEQUENCE [LARGE SCALE GENOMIC DNA]</scope>
    <source>
        <strain evidence="3 6">NIH1004</strain>
    </source>
</reference>
<dbReference type="EMBL" id="QUQM01000004">
    <property type="protein sequence ID" value="KAA8647373.1"/>
    <property type="molecule type" value="Genomic_DNA"/>
</dbReference>
<feature type="compositionally biased region" description="Polar residues" evidence="1">
    <location>
        <begin position="91"/>
        <end position="100"/>
    </location>
</feature>
<evidence type="ECO:0000313" key="6">
    <source>
        <dbReference type="Proteomes" id="UP000324241"/>
    </source>
</evidence>
<dbReference type="GO" id="GO:0019863">
    <property type="term" value="F:IgE binding"/>
    <property type="evidence" value="ECO:0007669"/>
    <property type="project" value="InterPro"/>
</dbReference>
<dbReference type="VEuPathDB" id="FungiDB:EYZ11_008547"/>
<keyword evidence="5" id="KW-1185">Reference proteome</keyword>